<accession>A0AA88KX88</accession>
<dbReference type="GO" id="GO:1903259">
    <property type="term" value="P:exon-exon junction complex disassembly"/>
    <property type="evidence" value="ECO:0007669"/>
    <property type="project" value="InterPro"/>
</dbReference>
<evidence type="ECO:0000256" key="1">
    <source>
        <dbReference type="ARBA" id="ARBA00009394"/>
    </source>
</evidence>
<evidence type="ECO:0000313" key="6">
    <source>
        <dbReference type="Proteomes" id="UP001187531"/>
    </source>
</evidence>
<organism evidence="5 6">
    <name type="scientific">Artemia franciscana</name>
    <name type="common">Brine shrimp</name>
    <name type="synonym">Artemia sanfranciscana</name>
    <dbReference type="NCBI Taxonomy" id="6661"/>
    <lineage>
        <taxon>Eukaryota</taxon>
        <taxon>Metazoa</taxon>
        <taxon>Ecdysozoa</taxon>
        <taxon>Arthropoda</taxon>
        <taxon>Crustacea</taxon>
        <taxon>Branchiopoda</taxon>
        <taxon>Anostraca</taxon>
        <taxon>Artemiidae</taxon>
        <taxon>Artemia</taxon>
    </lineage>
</organism>
<dbReference type="InterPro" id="IPR036348">
    <property type="entry name" value="WIBG_N_sf"/>
</dbReference>
<proteinExistence type="inferred from homology"/>
<evidence type="ECO:0000256" key="2">
    <source>
        <dbReference type="ARBA" id="ARBA00018898"/>
    </source>
</evidence>
<dbReference type="Pfam" id="PF09282">
    <property type="entry name" value="Mago-bind"/>
    <property type="match status" value="1"/>
</dbReference>
<dbReference type="PANTHER" id="PTHR22959">
    <property type="entry name" value="PYM PROTEIN"/>
    <property type="match status" value="1"/>
</dbReference>
<keyword evidence="6" id="KW-1185">Reference proteome</keyword>
<gene>
    <name evidence="5" type="ORF">QYM36_015804</name>
</gene>
<evidence type="ECO:0000313" key="5">
    <source>
        <dbReference type="EMBL" id="KAK2705539.1"/>
    </source>
</evidence>
<comment type="similarity">
    <text evidence="1">Belongs to the pym family.</text>
</comment>
<protein>
    <recommendedName>
        <fullName evidence="2">Partner of Y14 and mago</fullName>
    </recommendedName>
</protein>
<dbReference type="SMART" id="SM01273">
    <property type="entry name" value="Mago-bind"/>
    <property type="match status" value="1"/>
</dbReference>
<dbReference type="PANTHER" id="PTHR22959:SF0">
    <property type="entry name" value="PARTNER OF Y14 AND MAGO"/>
    <property type="match status" value="1"/>
</dbReference>
<name>A0AA88KX88_ARTSF</name>
<dbReference type="SUPFAM" id="SSF101931">
    <property type="entry name" value="Pym (Within the bgcn gene intron protein, WIBG), N-terminal domain"/>
    <property type="match status" value="1"/>
</dbReference>
<dbReference type="GO" id="GO:0005737">
    <property type="term" value="C:cytoplasm"/>
    <property type="evidence" value="ECO:0007669"/>
    <property type="project" value="TreeGrafter"/>
</dbReference>
<feature type="domain" description="WIBG Mago-binding" evidence="4">
    <location>
        <begin position="2"/>
        <end position="26"/>
    </location>
</feature>
<dbReference type="InterPro" id="IPR039333">
    <property type="entry name" value="PYM1"/>
</dbReference>
<dbReference type="Proteomes" id="UP001187531">
    <property type="component" value="Unassembled WGS sequence"/>
</dbReference>
<dbReference type="GO" id="GO:0003723">
    <property type="term" value="F:RNA binding"/>
    <property type="evidence" value="ECO:0007669"/>
    <property type="project" value="TreeGrafter"/>
</dbReference>
<comment type="caution">
    <text evidence="5">The sequence shown here is derived from an EMBL/GenBank/DDBJ whole genome shotgun (WGS) entry which is preliminary data.</text>
</comment>
<evidence type="ECO:0000256" key="3">
    <source>
        <dbReference type="SAM" id="MobiDB-lite"/>
    </source>
</evidence>
<dbReference type="InterPro" id="IPR015362">
    <property type="entry name" value="WIBG_mago-bd"/>
</dbReference>
<dbReference type="EMBL" id="JAVRJZ010000020">
    <property type="protein sequence ID" value="KAK2705539.1"/>
    <property type="molecule type" value="Genomic_DNA"/>
</dbReference>
<dbReference type="GO" id="GO:0035145">
    <property type="term" value="C:exon-exon junction complex"/>
    <property type="evidence" value="ECO:0007669"/>
    <property type="project" value="TreeGrafter"/>
</dbReference>
<reference evidence="5" key="1">
    <citation type="submission" date="2023-07" db="EMBL/GenBank/DDBJ databases">
        <title>Chromosome-level genome assembly of Artemia franciscana.</title>
        <authorList>
            <person name="Jo E."/>
        </authorList>
    </citation>
    <scope>NUCLEOTIDE SEQUENCE</scope>
    <source>
        <tissue evidence="5">Whole body</tissue>
    </source>
</reference>
<sequence>MSIIPATQRPDGTWRKERKVKTGYVPQEEVALYESKGKQWSQKPVGPVGLPPHLQAQIKAKQEKKTTNAEIRKASKSKCVASEGVLAADRILIPKTSVNKTKPTTPTETVEDVTNSVNKLDIDDRNTDKLKKIRNLRKKLKEIENLDQKIKSGELVNPDPDQLKKVSRRNGVIEELRVLEES</sequence>
<dbReference type="AlphaFoldDB" id="A0AA88KX88"/>
<evidence type="ECO:0000259" key="4">
    <source>
        <dbReference type="SMART" id="SM01273"/>
    </source>
</evidence>
<feature type="region of interest" description="Disordered" evidence="3">
    <location>
        <begin position="1"/>
        <end position="20"/>
    </location>
</feature>
<dbReference type="EMBL" id="JAVRJZ010000020">
    <property type="protein sequence ID" value="KAK2705538.1"/>
    <property type="molecule type" value="Genomic_DNA"/>
</dbReference>